<keyword evidence="2" id="KW-1185">Reference proteome</keyword>
<proteinExistence type="predicted"/>
<accession>A0ABR2SMK4</accession>
<sequence length="108" mass="12687">MLPHFSFLLRPLLPPPPPWRPLFHVPSPLSRLNAPNYLFHPSLFCQSISHSLHGSFCYPFLIEIFSIRSEISRPVPRRWKEKAVEANANCFDFEQRISEYEKTGSEKY</sequence>
<dbReference type="EMBL" id="JBBPBN010000013">
    <property type="protein sequence ID" value="KAK9026256.1"/>
    <property type="molecule type" value="Genomic_DNA"/>
</dbReference>
<dbReference type="Proteomes" id="UP001396334">
    <property type="component" value="Unassembled WGS sequence"/>
</dbReference>
<organism evidence="1 2">
    <name type="scientific">Hibiscus sabdariffa</name>
    <name type="common">roselle</name>
    <dbReference type="NCBI Taxonomy" id="183260"/>
    <lineage>
        <taxon>Eukaryota</taxon>
        <taxon>Viridiplantae</taxon>
        <taxon>Streptophyta</taxon>
        <taxon>Embryophyta</taxon>
        <taxon>Tracheophyta</taxon>
        <taxon>Spermatophyta</taxon>
        <taxon>Magnoliopsida</taxon>
        <taxon>eudicotyledons</taxon>
        <taxon>Gunneridae</taxon>
        <taxon>Pentapetalae</taxon>
        <taxon>rosids</taxon>
        <taxon>malvids</taxon>
        <taxon>Malvales</taxon>
        <taxon>Malvaceae</taxon>
        <taxon>Malvoideae</taxon>
        <taxon>Hibiscus</taxon>
    </lineage>
</organism>
<reference evidence="1 2" key="1">
    <citation type="journal article" date="2024" name="G3 (Bethesda)">
        <title>Genome assembly of Hibiscus sabdariffa L. provides insights into metabolisms of medicinal natural products.</title>
        <authorList>
            <person name="Kim T."/>
        </authorList>
    </citation>
    <scope>NUCLEOTIDE SEQUENCE [LARGE SCALE GENOMIC DNA]</scope>
    <source>
        <strain evidence="1">TK-2024</strain>
        <tissue evidence="1">Old leaves</tissue>
    </source>
</reference>
<gene>
    <name evidence="1" type="ORF">V6N11_039100</name>
</gene>
<name>A0ABR2SMK4_9ROSI</name>
<evidence type="ECO:0000313" key="2">
    <source>
        <dbReference type="Proteomes" id="UP001396334"/>
    </source>
</evidence>
<comment type="caution">
    <text evidence="1">The sequence shown here is derived from an EMBL/GenBank/DDBJ whole genome shotgun (WGS) entry which is preliminary data.</text>
</comment>
<protein>
    <submittedName>
        <fullName evidence="1">Uncharacterized protein</fullName>
    </submittedName>
</protein>
<evidence type="ECO:0000313" key="1">
    <source>
        <dbReference type="EMBL" id="KAK9026256.1"/>
    </source>
</evidence>